<keyword evidence="4" id="KW-1185">Reference proteome</keyword>
<dbReference type="KEGG" id="mpi:Mpet_0622"/>
<evidence type="ECO:0000313" key="4">
    <source>
        <dbReference type="Proteomes" id="UP000006565"/>
    </source>
</evidence>
<evidence type="ECO:0000256" key="1">
    <source>
        <dbReference type="SAM" id="Phobius"/>
    </source>
</evidence>
<name>E1RI11_METP4</name>
<dbReference type="InterPro" id="IPR012859">
    <property type="entry name" value="Pilin_N_archaeal"/>
</dbReference>
<gene>
    <name evidence="3" type="ordered locus">Mpet_0622</name>
</gene>
<dbReference type="GeneID" id="25394972"/>
<proteinExistence type="predicted"/>
<dbReference type="AlphaFoldDB" id="E1RI11"/>
<dbReference type="OrthoDB" id="125222at2157"/>
<dbReference type="RefSeq" id="WP_013328574.1">
    <property type="nucleotide sequence ID" value="NC_014507.1"/>
</dbReference>
<dbReference type="Proteomes" id="UP000006565">
    <property type="component" value="Chromosome"/>
</dbReference>
<feature type="domain" description="Archaeal Type IV pilin N-terminal" evidence="2">
    <location>
        <begin position="9"/>
        <end position="70"/>
    </location>
</feature>
<evidence type="ECO:0000313" key="3">
    <source>
        <dbReference type="EMBL" id="ADN35396.1"/>
    </source>
</evidence>
<dbReference type="EMBL" id="CP002117">
    <property type="protein sequence ID" value="ADN35396.1"/>
    <property type="molecule type" value="Genomic_DNA"/>
</dbReference>
<reference evidence="3 4" key="1">
    <citation type="journal article" date="2010" name="Stand. Genomic Sci.">
        <title>Complete genome sequence of Methanoplanus petrolearius type strain (SEBR 4847).</title>
        <authorList>
            <person name="Brambilla E."/>
            <person name="Djao O.D."/>
            <person name="Daligault H."/>
            <person name="Lapidus A."/>
            <person name="Lucas S."/>
            <person name="Hammon N."/>
            <person name="Nolan M."/>
            <person name="Tice H."/>
            <person name="Cheng J.F."/>
            <person name="Han C."/>
            <person name="Tapia R."/>
            <person name="Goodwin L."/>
            <person name="Pitluck S."/>
            <person name="Liolios K."/>
            <person name="Ivanova N."/>
            <person name="Mavromatis K."/>
            <person name="Mikhailova N."/>
            <person name="Pati A."/>
            <person name="Chen A."/>
            <person name="Palaniappan K."/>
            <person name="Land M."/>
            <person name="Hauser L."/>
            <person name="Chang Y.J."/>
            <person name="Jeffries C.D."/>
            <person name="Rohde M."/>
            <person name="Spring S."/>
            <person name="Sikorski J."/>
            <person name="Goker M."/>
            <person name="Woyke T."/>
            <person name="Bristow J."/>
            <person name="Eisen J.A."/>
            <person name="Markowitz V."/>
            <person name="Hugenholtz P."/>
            <person name="Kyrpides N.C."/>
            <person name="Klenk H.P."/>
        </authorList>
    </citation>
    <scope>NUCLEOTIDE SEQUENCE [LARGE SCALE GENOMIC DNA]</scope>
    <source>
        <strain evidence="4">DSM 11571 / OCM 486 / SEBR 4847</strain>
    </source>
</reference>
<keyword evidence="1" id="KW-0812">Transmembrane</keyword>
<dbReference type="InterPro" id="IPR013373">
    <property type="entry name" value="Flagellin/pilin_N_arc"/>
</dbReference>
<dbReference type="eggNOG" id="arCOG02421">
    <property type="taxonomic scope" value="Archaea"/>
</dbReference>
<keyword evidence="1" id="KW-1133">Transmembrane helix</keyword>
<feature type="transmembrane region" description="Helical" evidence="1">
    <location>
        <begin position="12"/>
        <end position="34"/>
    </location>
</feature>
<keyword evidence="1" id="KW-0472">Membrane</keyword>
<organism evidence="3 4">
    <name type="scientific">Methanolacinia petrolearia (strain DSM 11571 / OCM 486 / SEBR 4847)</name>
    <name type="common">Methanoplanus petrolearius</name>
    <dbReference type="NCBI Taxonomy" id="679926"/>
    <lineage>
        <taxon>Archaea</taxon>
        <taxon>Methanobacteriati</taxon>
        <taxon>Methanobacteriota</taxon>
        <taxon>Stenosarchaea group</taxon>
        <taxon>Methanomicrobia</taxon>
        <taxon>Methanomicrobiales</taxon>
        <taxon>Methanomicrobiaceae</taxon>
        <taxon>Methanolacinia</taxon>
    </lineage>
</organism>
<protein>
    <recommendedName>
        <fullName evidence="2">Archaeal Type IV pilin N-terminal domain-containing protein</fullName>
    </recommendedName>
</protein>
<evidence type="ECO:0000259" key="2">
    <source>
        <dbReference type="Pfam" id="PF07790"/>
    </source>
</evidence>
<sequence length="215" mass="22958">MAPLEKNPDGVSPVVGVMLMLVIVIILAAVISAFSGGIAGNSDSGSLIEVTAETKIINSGYNDTSRFEINIISLSSPVSTKDLKLKTSWQRYDSSGVMISNDTFSIPGDENFNYGNGGVSPIGTGTGLPWDGTYANITADMNFGKYALLAGTSMVAYPSVYYVNNGYTDNSYTDSMQAILGDNWYELESGDVVSVKLIHVPSGRIIYDDDIYVNA</sequence>
<accession>E1RI11</accession>
<dbReference type="HOGENOM" id="CLU_092288_0_0_2"/>
<dbReference type="Pfam" id="PF07790">
    <property type="entry name" value="Pilin_N"/>
    <property type="match status" value="1"/>
</dbReference>
<dbReference type="NCBIfam" id="TIGR02537">
    <property type="entry name" value="arch_flag_Nterm"/>
    <property type="match status" value="1"/>
</dbReference>